<dbReference type="STRING" id="1459636.NTE_02939"/>
<keyword evidence="2" id="KW-1185">Reference proteome</keyword>
<evidence type="ECO:0000313" key="1">
    <source>
        <dbReference type="EMBL" id="AIF84975.1"/>
    </source>
</evidence>
<accession>A0A075MUU4</accession>
<dbReference type="HOGENOM" id="CLU_2191111_0_0_2"/>
<name>A0A075MUU4_9ARCH</name>
<dbReference type="RefSeq" id="WP_148701456.1">
    <property type="nucleotide sequence ID" value="NZ_CP007174.1"/>
</dbReference>
<dbReference type="GeneID" id="41598617"/>
<organism evidence="1 2">
    <name type="scientific">Candidatus Nitrososphaera evergladensis SR1</name>
    <dbReference type="NCBI Taxonomy" id="1459636"/>
    <lineage>
        <taxon>Archaea</taxon>
        <taxon>Nitrososphaerota</taxon>
        <taxon>Nitrososphaeria</taxon>
        <taxon>Nitrososphaerales</taxon>
        <taxon>Nitrososphaeraceae</taxon>
        <taxon>Nitrososphaera</taxon>
    </lineage>
</organism>
<dbReference type="Proteomes" id="UP000028194">
    <property type="component" value="Chromosome"/>
</dbReference>
<dbReference type="OrthoDB" id="374128at2157"/>
<reference evidence="1 2" key="1">
    <citation type="journal article" date="2014" name="PLoS ONE">
        <title>Genome Sequence of Candidatus Nitrososphaera evergladensis from Group I.1b Enriched from Everglades Soil Reveals Novel Genomic Features of the Ammonia-Oxidizing Archaea.</title>
        <authorList>
            <person name="Zhalnina K.V."/>
            <person name="Dias R."/>
            <person name="Leonard M.T."/>
            <person name="Dorr de Quadros P."/>
            <person name="Camargo F.A."/>
            <person name="Drew J.C."/>
            <person name="Farmerie W.G."/>
            <person name="Daroub S.H."/>
            <person name="Triplett E.W."/>
        </authorList>
    </citation>
    <scope>NUCLEOTIDE SEQUENCE [LARGE SCALE GENOMIC DNA]</scope>
    <source>
        <strain evidence="1 2">SR1</strain>
    </source>
</reference>
<gene>
    <name evidence="1" type="ORF">NTE_02939</name>
</gene>
<sequence>MENDRSVILRRAFDKELMSLGSSIYQTIMWHMDGRGVFSNPRTVDIDSLYSNLREIVGPHADMILDMTWADLEKNHGAKDLEKSKKSFDKISRWLGAEGGGVAAAAEGKEGGGMN</sequence>
<protein>
    <submittedName>
        <fullName evidence="1">Uncharacterized protein</fullName>
    </submittedName>
</protein>
<proteinExistence type="predicted"/>
<evidence type="ECO:0000313" key="2">
    <source>
        <dbReference type="Proteomes" id="UP000028194"/>
    </source>
</evidence>
<dbReference type="KEGG" id="nev:NTE_02939"/>
<dbReference type="AlphaFoldDB" id="A0A075MUU4"/>
<dbReference type="EMBL" id="CP007174">
    <property type="protein sequence ID" value="AIF84975.1"/>
    <property type="molecule type" value="Genomic_DNA"/>
</dbReference>